<evidence type="ECO:0000259" key="1">
    <source>
        <dbReference type="Pfam" id="PF01872"/>
    </source>
</evidence>
<protein>
    <submittedName>
        <fullName evidence="2">Dihydrofolate reductase</fullName>
    </submittedName>
</protein>
<proteinExistence type="predicted"/>
<name>A0A2P8FEM0_9RHOB</name>
<sequence length="179" mass="19727">MPTGHVFIATSLDGFVARPDHGLDWLMKQPVDEHDTRFDDFMASVDGLIMGSGSFRTVLGFGQWPYEKPVIVMSRSLTPDDIPEDLQDKVRISAAPPEVVIAELDKEGWTRAYVDGGGLVQSFLRAGLIADLEITTVPVLIGSGIRLFGELDGDIDLDLISTSLRKTGLMTTFYRVRQD</sequence>
<feature type="domain" description="Bacterial bifunctional deaminase-reductase C-terminal" evidence="1">
    <location>
        <begin position="5"/>
        <end position="161"/>
    </location>
</feature>
<dbReference type="AlphaFoldDB" id="A0A2P8FEM0"/>
<keyword evidence="3" id="KW-1185">Reference proteome</keyword>
<dbReference type="GO" id="GO:0009231">
    <property type="term" value="P:riboflavin biosynthetic process"/>
    <property type="evidence" value="ECO:0007669"/>
    <property type="project" value="InterPro"/>
</dbReference>
<reference evidence="2 3" key="1">
    <citation type="submission" date="2018-03" db="EMBL/GenBank/DDBJ databases">
        <title>Genomic Encyclopedia of Archaeal and Bacterial Type Strains, Phase II (KMG-II): from individual species to whole genera.</title>
        <authorList>
            <person name="Goeker M."/>
        </authorList>
    </citation>
    <scope>NUCLEOTIDE SEQUENCE [LARGE SCALE GENOMIC DNA]</scope>
    <source>
        <strain evidence="2 3">DSM 100673</strain>
    </source>
</reference>
<comment type="caution">
    <text evidence="2">The sequence shown here is derived from an EMBL/GenBank/DDBJ whole genome shotgun (WGS) entry which is preliminary data.</text>
</comment>
<dbReference type="PANTHER" id="PTHR38011:SF11">
    <property type="entry name" value="2,5-DIAMINO-6-RIBOSYLAMINO-4(3H)-PYRIMIDINONE 5'-PHOSPHATE REDUCTASE"/>
    <property type="match status" value="1"/>
</dbReference>
<dbReference type="SUPFAM" id="SSF53597">
    <property type="entry name" value="Dihydrofolate reductase-like"/>
    <property type="match status" value="1"/>
</dbReference>
<dbReference type="InterPro" id="IPR024072">
    <property type="entry name" value="DHFR-like_dom_sf"/>
</dbReference>
<evidence type="ECO:0000313" key="3">
    <source>
        <dbReference type="Proteomes" id="UP000240418"/>
    </source>
</evidence>
<dbReference type="Proteomes" id="UP000240418">
    <property type="component" value="Unassembled WGS sequence"/>
</dbReference>
<dbReference type="GO" id="GO:0008703">
    <property type="term" value="F:5-amino-6-(5-phosphoribosylamino)uracil reductase activity"/>
    <property type="evidence" value="ECO:0007669"/>
    <property type="project" value="InterPro"/>
</dbReference>
<evidence type="ECO:0000313" key="2">
    <source>
        <dbReference type="EMBL" id="PSL20118.1"/>
    </source>
</evidence>
<dbReference type="PANTHER" id="PTHR38011">
    <property type="entry name" value="DIHYDROFOLATE REDUCTASE FAMILY PROTEIN (AFU_ORTHOLOGUE AFUA_8G06820)"/>
    <property type="match status" value="1"/>
</dbReference>
<dbReference type="InterPro" id="IPR050765">
    <property type="entry name" value="Riboflavin_Biosynth_HTPR"/>
</dbReference>
<organism evidence="2 3">
    <name type="scientific">Shimia abyssi</name>
    <dbReference type="NCBI Taxonomy" id="1662395"/>
    <lineage>
        <taxon>Bacteria</taxon>
        <taxon>Pseudomonadati</taxon>
        <taxon>Pseudomonadota</taxon>
        <taxon>Alphaproteobacteria</taxon>
        <taxon>Rhodobacterales</taxon>
        <taxon>Roseobacteraceae</taxon>
    </lineage>
</organism>
<accession>A0A2P8FEM0</accession>
<dbReference type="EMBL" id="PYGJ01000004">
    <property type="protein sequence ID" value="PSL20118.1"/>
    <property type="molecule type" value="Genomic_DNA"/>
</dbReference>
<gene>
    <name evidence="2" type="ORF">CLV88_104179</name>
</gene>
<dbReference type="OrthoDB" id="9782335at2"/>
<dbReference type="InterPro" id="IPR002734">
    <property type="entry name" value="RibDG_C"/>
</dbReference>
<dbReference type="Pfam" id="PF01872">
    <property type="entry name" value="RibD_C"/>
    <property type="match status" value="1"/>
</dbReference>
<dbReference type="Gene3D" id="3.40.430.10">
    <property type="entry name" value="Dihydrofolate Reductase, subunit A"/>
    <property type="match status" value="1"/>
</dbReference>
<dbReference type="RefSeq" id="WP_106608123.1">
    <property type="nucleotide sequence ID" value="NZ_PYGJ01000004.1"/>
</dbReference>